<accession>X1T4W1</accession>
<protein>
    <recommendedName>
        <fullName evidence="1">Bacterial repeat domain-containing protein</fullName>
    </recommendedName>
</protein>
<proteinExistence type="predicted"/>
<organism evidence="2">
    <name type="scientific">marine sediment metagenome</name>
    <dbReference type="NCBI Taxonomy" id="412755"/>
    <lineage>
        <taxon>unclassified sequences</taxon>
        <taxon>metagenomes</taxon>
        <taxon>ecological metagenomes</taxon>
    </lineage>
</organism>
<feature type="non-terminal residue" evidence="2">
    <location>
        <position position="191"/>
    </location>
</feature>
<evidence type="ECO:0000259" key="1">
    <source>
        <dbReference type="Pfam" id="PF18998"/>
    </source>
</evidence>
<dbReference type="InterPro" id="IPR013784">
    <property type="entry name" value="Carb-bd-like_fold"/>
</dbReference>
<dbReference type="Gene3D" id="2.60.40.1120">
    <property type="entry name" value="Carboxypeptidase-like, regulatory domain"/>
    <property type="match status" value="1"/>
</dbReference>
<gene>
    <name evidence="2" type="ORF">S12H4_22357</name>
</gene>
<feature type="domain" description="Bacterial repeat" evidence="1">
    <location>
        <begin position="120"/>
        <end position="190"/>
    </location>
</feature>
<name>X1T4W1_9ZZZZ</name>
<evidence type="ECO:0000313" key="2">
    <source>
        <dbReference type="EMBL" id="GAI75044.1"/>
    </source>
</evidence>
<dbReference type="GO" id="GO:0030246">
    <property type="term" value="F:carbohydrate binding"/>
    <property type="evidence" value="ECO:0007669"/>
    <property type="project" value="InterPro"/>
</dbReference>
<dbReference type="AlphaFoldDB" id="X1T4W1"/>
<dbReference type="Pfam" id="PF13620">
    <property type="entry name" value="CarboxypepD_reg"/>
    <property type="match status" value="1"/>
</dbReference>
<dbReference type="InterPro" id="IPR044060">
    <property type="entry name" value="Bacterial_rp_domain"/>
</dbReference>
<dbReference type="EMBL" id="BARW01011646">
    <property type="protein sequence ID" value="GAI75044.1"/>
    <property type="molecule type" value="Genomic_DNA"/>
</dbReference>
<dbReference type="SUPFAM" id="SSF49452">
    <property type="entry name" value="Starch-binding domain-like"/>
    <property type="match status" value="1"/>
</dbReference>
<dbReference type="Pfam" id="PF18998">
    <property type="entry name" value="Flg_new_2"/>
    <property type="match status" value="1"/>
</dbReference>
<sequence>MKDGKKAAVVLGVGAGITAIYLATRPVEAVPGKATLYGLITDTATGNPLLGVRVTLDSLETHTDNDGYYAFINLDTGHYTLTCEKEGYEMVSRDITLIPGDNSLNIGMVPIPVAEYTLDVSVAAPAVGYVSVSPDKPAYGAGEVVTLTAILDSWAVGSYEFDHWSGDASGTSPTTTVTMDRDKVVVAHFVA</sequence>
<reference evidence="2" key="1">
    <citation type="journal article" date="2014" name="Front. Microbiol.">
        <title>High frequency of phylogenetically diverse reductive dehalogenase-homologous genes in deep subseafloor sedimentary metagenomes.</title>
        <authorList>
            <person name="Kawai M."/>
            <person name="Futagami T."/>
            <person name="Toyoda A."/>
            <person name="Takaki Y."/>
            <person name="Nishi S."/>
            <person name="Hori S."/>
            <person name="Arai W."/>
            <person name="Tsubouchi T."/>
            <person name="Morono Y."/>
            <person name="Uchiyama I."/>
            <person name="Ito T."/>
            <person name="Fujiyama A."/>
            <person name="Inagaki F."/>
            <person name="Takami H."/>
        </authorList>
    </citation>
    <scope>NUCLEOTIDE SEQUENCE</scope>
    <source>
        <strain evidence="2">Expedition CK06-06</strain>
    </source>
</reference>
<comment type="caution">
    <text evidence="2">The sequence shown here is derived from an EMBL/GenBank/DDBJ whole genome shotgun (WGS) entry which is preliminary data.</text>
</comment>